<dbReference type="InParanoid" id="A0A0C3J977"/>
<dbReference type="STRING" id="870435.A0A0C3J977"/>
<dbReference type="HOGENOM" id="CLU_665836_0_0_1"/>
<evidence type="ECO:0000256" key="1">
    <source>
        <dbReference type="SAM" id="MobiDB-lite"/>
    </source>
</evidence>
<feature type="region of interest" description="Disordered" evidence="1">
    <location>
        <begin position="276"/>
        <end position="382"/>
    </location>
</feature>
<organism evidence="2 3">
    <name type="scientific">Pisolithus tinctorius Marx 270</name>
    <dbReference type="NCBI Taxonomy" id="870435"/>
    <lineage>
        <taxon>Eukaryota</taxon>
        <taxon>Fungi</taxon>
        <taxon>Dikarya</taxon>
        <taxon>Basidiomycota</taxon>
        <taxon>Agaricomycotina</taxon>
        <taxon>Agaricomycetes</taxon>
        <taxon>Agaricomycetidae</taxon>
        <taxon>Boletales</taxon>
        <taxon>Sclerodermatineae</taxon>
        <taxon>Pisolithaceae</taxon>
        <taxon>Pisolithus</taxon>
    </lineage>
</organism>
<reference evidence="3" key="2">
    <citation type="submission" date="2015-01" db="EMBL/GenBank/DDBJ databases">
        <title>Evolutionary Origins and Diversification of the Mycorrhizal Mutualists.</title>
        <authorList>
            <consortium name="DOE Joint Genome Institute"/>
            <consortium name="Mycorrhizal Genomics Consortium"/>
            <person name="Kohler A."/>
            <person name="Kuo A."/>
            <person name="Nagy L.G."/>
            <person name="Floudas D."/>
            <person name="Copeland A."/>
            <person name="Barry K.W."/>
            <person name="Cichocki N."/>
            <person name="Veneault-Fourrey C."/>
            <person name="LaButti K."/>
            <person name="Lindquist E.A."/>
            <person name="Lipzen A."/>
            <person name="Lundell T."/>
            <person name="Morin E."/>
            <person name="Murat C."/>
            <person name="Riley R."/>
            <person name="Ohm R."/>
            <person name="Sun H."/>
            <person name="Tunlid A."/>
            <person name="Henrissat B."/>
            <person name="Grigoriev I.V."/>
            <person name="Hibbett D.S."/>
            <person name="Martin F."/>
        </authorList>
    </citation>
    <scope>NUCLEOTIDE SEQUENCE [LARGE SCALE GENOMIC DNA]</scope>
    <source>
        <strain evidence="3">Marx 270</strain>
    </source>
</reference>
<keyword evidence="3" id="KW-1185">Reference proteome</keyword>
<reference evidence="2 3" key="1">
    <citation type="submission" date="2014-04" db="EMBL/GenBank/DDBJ databases">
        <authorList>
            <consortium name="DOE Joint Genome Institute"/>
            <person name="Kuo A."/>
            <person name="Kohler A."/>
            <person name="Costa M.D."/>
            <person name="Nagy L.G."/>
            <person name="Floudas D."/>
            <person name="Copeland A."/>
            <person name="Barry K.W."/>
            <person name="Cichocki N."/>
            <person name="Veneault-Fourrey C."/>
            <person name="LaButti K."/>
            <person name="Lindquist E.A."/>
            <person name="Lipzen A."/>
            <person name="Lundell T."/>
            <person name="Morin E."/>
            <person name="Murat C."/>
            <person name="Sun H."/>
            <person name="Tunlid A."/>
            <person name="Henrissat B."/>
            <person name="Grigoriev I.V."/>
            <person name="Hibbett D.S."/>
            <person name="Martin F."/>
            <person name="Nordberg H.P."/>
            <person name="Cantor M.N."/>
            <person name="Hua S.X."/>
        </authorList>
    </citation>
    <scope>NUCLEOTIDE SEQUENCE [LARGE SCALE GENOMIC DNA]</scope>
    <source>
        <strain evidence="2 3">Marx 270</strain>
    </source>
</reference>
<evidence type="ECO:0000313" key="2">
    <source>
        <dbReference type="EMBL" id="KIO05598.1"/>
    </source>
</evidence>
<evidence type="ECO:0000313" key="3">
    <source>
        <dbReference type="Proteomes" id="UP000054217"/>
    </source>
</evidence>
<dbReference type="EMBL" id="KN831966">
    <property type="protein sequence ID" value="KIO05598.1"/>
    <property type="molecule type" value="Genomic_DNA"/>
</dbReference>
<feature type="compositionally biased region" description="Basic residues" evidence="1">
    <location>
        <begin position="328"/>
        <end position="337"/>
    </location>
</feature>
<dbReference type="Proteomes" id="UP000054217">
    <property type="component" value="Unassembled WGS sequence"/>
</dbReference>
<sequence>MRTLYKSQCCDSFTATEDHTDIEKSIDLERHVSEIHSAVSSYLRVDGTFRFAVFLDANRNTTQSYFLERRAACTSRSLDKFDPIVNDDLSEKSERIFVANRQDASAYTSRAFALSSLSLEVGAEKSIAARHFILAVLPLPSDIPEDELPSMFLPHSYSLGDSSAVSRACVLRRTRLIDHLVKTSQSFQNLRTKELPLLDTIHDVLVSGSRGTQTAILVGAEKPDELPAIVYDLLFRDLQWKLHPPLKGGVENANTSAVATQEIPPDLEDLLADGHRNQEKDEERETGFVGNGSDRYISGHECSDNDVGQDNCAPPSDTKRNSISSSVRKSRAKRTRGQAKGGASGTNEREDSEVDESSSVRAGKTSRIRSRARSRGRVAELDKDAMDMDANVVGKPKKSVFEPATPVDVDVGV</sequence>
<name>A0A0C3J977_PISTI</name>
<gene>
    <name evidence="2" type="ORF">M404DRAFT_25320</name>
</gene>
<proteinExistence type="predicted"/>
<accession>A0A0C3J977</accession>
<dbReference type="AlphaFoldDB" id="A0A0C3J977"/>
<feature type="compositionally biased region" description="Basic residues" evidence="1">
    <location>
        <begin position="364"/>
        <end position="376"/>
    </location>
</feature>
<feature type="compositionally biased region" description="Basic and acidic residues" evidence="1">
    <location>
        <begin position="276"/>
        <end position="286"/>
    </location>
</feature>
<protein>
    <submittedName>
        <fullName evidence="2">Uncharacterized protein</fullName>
    </submittedName>
</protein>